<feature type="region of interest" description="Disordered" evidence="1">
    <location>
        <begin position="326"/>
        <end position="351"/>
    </location>
</feature>
<evidence type="ECO:0000313" key="3">
    <source>
        <dbReference type="Proteomes" id="UP000242287"/>
    </source>
</evidence>
<protein>
    <submittedName>
        <fullName evidence="2">Uncharacterized protein</fullName>
    </submittedName>
</protein>
<organism evidence="2 3">
    <name type="scientific">Amanita thiersii Skay4041</name>
    <dbReference type="NCBI Taxonomy" id="703135"/>
    <lineage>
        <taxon>Eukaryota</taxon>
        <taxon>Fungi</taxon>
        <taxon>Dikarya</taxon>
        <taxon>Basidiomycota</taxon>
        <taxon>Agaricomycotina</taxon>
        <taxon>Agaricomycetes</taxon>
        <taxon>Agaricomycetidae</taxon>
        <taxon>Agaricales</taxon>
        <taxon>Pluteineae</taxon>
        <taxon>Amanitaceae</taxon>
        <taxon>Amanita</taxon>
    </lineage>
</organism>
<feature type="region of interest" description="Disordered" evidence="1">
    <location>
        <begin position="364"/>
        <end position="386"/>
    </location>
</feature>
<proteinExistence type="predicted"/>
<accession>A0A2A9NJK2</accession>
<dbReference type="EMBL" id="KZ302027">
    <property type="protein sequence ID" value="PFH49504.1"/>
    <property type="molecule type" value="Genomic_DNA"/>
</dbReference>
<name>A0A2A9NJK2_9AGAR</name>
<reference evidence="2 3" key="1">
    <citation type="submission" date="2014-02" db="EMBL/GenBank/DDBJ databases">
        <title>Transposable element dynamics among asymbiotic and ectomycorrhizal Amanita fungi.</title>
        <authorList>
            <consortium name="DOE Joint Genome Institute"/>
            <person name="Hess J."/>
            <person name="Skrede I."/>
            <person name="Wolfe B."/>
            <person name="LaButti K."/>
            <person name="Ohm R.A."/>
            <person name="Grigoriev I.V."/>
            <person name="Pringle A."/>
        </authorList>
    </citation>
    <scope>NUCLEOTIDE SEQUENCE [LARGE SCALE GENOMIC DNA]</scope>
    <source>
        <strain evidence="2 3">SKay4041</strain>
    </source>
</reference>
<keyword evidence="3" id="KW-1185">Reference proteome</keyword>
<dbReference type="Gene3D" id="1.10.287.950">
    <property type="entry name" value="Methyl-accepting chemotaxis protein"/>
    <property type="match status" value="1"/>
</dbReference>
<gene>
    <name evidence="2" type="ORF">AMATHDRAFT_4846</name>
</gene>
<sequence length="386" mass="45754">MSTCTINTHDAAHDPTDPIVGRYLGVIYKLLPRQSTFQSLAQHLTKTKIKHIKYMEFPRNMTSQHVDAFCTALHNAYTHPDFKNFDQTMTRWRATEIAVYVCPDHLLADYELVVAKITGPHQPEEGPNPDLRTVRLTFFRPIQRSNTNSKAGFTLSLMLYAWRNLQHWTRNGPITTLKLSGAGMTLPDLTILAACANAHVRWYRRQRDRTRRNGYWFAYTMIDGLRRIHEGGIKMSGKLSWDRIEPYFKEQLKGEQLIEDYKIQKQRFYDEIDRVVNNPDSPYVLQVQRESERRIAEYNRQAEEYERRREEYNRRAEESERKIKEYNRQAEESQQKIEESNRITEESERKIEEYNRIIEEHRRKIEEIKRRAPNSTTTPGPDDVLT</sequence>
<dbReference type="Proteomes" id="UP000242287">
    <property type="component" value="Unassembled WGS sequence"/>
</dbReference>
<dbReference type="AlphaFoldDB" id="A0A2A9NJK2"/>
<evidence type="ECO:0000256" key="1">
    <source>
        <dbReference type="SAM" id="MobiDB-lite"/>
    </source>
</evidence>
<evidence type="ECO:0000313" key="2">
    <source>
        <dbReference type="EMBL" id="PFH49504.1"/>
    </source>
</evidence>